<feature type="domain" description="Fido" evidence="1">
    <location>
        <begin position="1"/>
        <end position="119"/>
    </location>
</feature>
<dbReference type="InterPro" id="IPR006440">
    <property type="entry name" value="Doc"/>
</dbReference>
<sequence length="138" mass="15180">MKVEYLALEDLLALADDLGVLEVRDIGLLDSAAYRPRTSVLTQDAYPTLHEKAAVLLESIVRNHPLVDGNKRLGWMATFTFYGLNGVDLDAPEDEAYDLVIGVSTGSLGYADAATRLAEWTRPDVAGPREPVEFRFNV</sequence>
<accession>H5XK33</accession>
<organism evidence="2 3">
    <name type="scientific">Saccharomonospora cyanea NA-134</name>
    <dbReference type="NCBI Taxonomy" id="882082"/>
    <lineage>
        <taxon>Bacteria</taxon>
        <taxon>Bacillati</taxon>
        <taxon>Actinomycetota</taxon>
        <taxon>Actinomycetes</taxon>
        <taxon>Pseudonocardiales</taxon>
        <taxon>Pseudonocardiaceae</taxon>
        <taxon>Saccharomonospora</taxon>
    </lineage>
</organism>
<keyword evidence="3" id="KW-1185">Reference proteome</keyword>
<dbReference type="InterPro" id="IPR053737">
    <property type="entry name" value="Type_II_TA_Toxin"/>
</dbReference>
<dbReference type="Gene3D" id="1.20.120.1870">
    <property type="entry name" value="Fic/DOC protein, Fido domain"/>
    <property type="match status" value="1"/>
</dbReference>
<dbReference type="PROSITE" id="PS51459">
    <property type="entry name" value="FIDO"/>
    <property type="match status" value="1"/>
</dbReference>
<evidence type="ECO:0000313" key="2">
    <source>
        <dbReference type="EMBL" id="EHR62988.1"/>
    </source>
</evidence>
<evidence type="ECO:0000313" key="3">
    <source>
        <dbReference type="Proteomes" id="UP000002791"/>
    </source>
</evidence>
<proteinExistence type="predicted"/>
<dbReference type="Pfam" id="PF02661">
    <property type="entry name" value="Fic"/>
    <property type="match status" value="1"/>
</dbReference>
<dbReference type="HOGENOM" id="CLU_115697_5_1_11"/>
<protein>
    <submittedName>
        <fullName evidence="2">Death-on-curing family protein</fullName>
    </submittedName>
</protein>
<dbReference type="InterPro" id="IPR003812">
    <property type="entry name" value="Fido"/>
</dbReference>
<evidence type="ECO:0000259" key="1">
    <source>
        <dbReference type="PROSITE" id="PS51459"/>
    </source>
</evidence>
<gene>
    <name evidence="2" type="ORF">SaccyDRAFT_4167</name>
</gene>
<dbReference type="OrthoDB" id="9802752at2"/>
<dbReference type="NCBIfam" id="TIGR01550">
    <property type="entry name" value="DOC_P1"/>
    <property type="match status" value="1"/>
</dbReference>
<dbReference type="GO" id="GO:0016301">
    <property type="term" value="F:kinase activity"/>
    <property type="evidence" value="ECO:0007669"/>
    <property type="project" value="InterPro"/>
</dbReference>
<reference evidence="2 3" key="1">
    <citation type="submission" date="2011-11" db="EMBL/GenBank/DDBJ databases">
        <title>The Noncontiguous Finished sequence of Saccharomonospora cyanea NA-134.</title>
        <authorList>
            <consortium name="US DOE Joint Genome Institute"/>
            <person name="Lucas S."/>
            <person name="Han J."/>
            <person name="Lapidus A."/>
            <person name="Cheng J.-F."/>
            <person name="Goodwin L."/>
            <person name="Pitluck S."/>
            <person name="Peters L."/>
            <person name="Ovchinnikova G."/>
            <person name="Lu M."/>
            <person name="Detter J.C."/>
            <person name="Han C."/>
            <person name="Tapia R."/>
            <person name="Land M."/>
            <person name="Hauser L."/>
            <person name="Kyrpides N."/>
            <person name="Ivanova N."/>
            <person name="Pagani I."/>
            <person name="Brambilla E.-M."/>
            <person name="Klenk H.-P."/>
            <person name="Woyke T."/>
        </authorList>
    </citation>
    <scope>NUCLEOTIDE SEQUENCE [LARGE SCALE GENOMIC DNA]</scope>
    <source>
        <strain evidence="2 3">NA-134</strain>
    </source>
</reference>
<dbReference type="AlphaFoldDB" id="H5XK33"/>
<dbReference type="PANTHER" id="PTHR39426">
    <property type="entry name" value="HOMOLOGY TO DEATH-ON-CURING PROTEIN OF PHAGE P1"/>
    <property type="match status" value="1"/>
</dbReference>
<dbReference type="STRING" id="882082.SaccyDRAFT_4167"/>
<dbReference type="Proteomes" id="UP000002791">
    <property type="component" value="Chromosome"/>
</dbReference>
<dbReference type="PANTHER" id="PTHR39426:SF1">
    <property type="entry name" value="HOMOLOGY TO DEATH-ON-CURING PROTEIN OF PHAGE P1"/>
    <property type="match status" value="1"/>
</dbReference>
<dbReference type="RefSeq" id="WP_005459036.1">
    <property type="nucleotide sequence ID" value="NZ_CM001440.1"/>
</dbReference>
<name>H5XK33_9PSEU</name>
<dbReference type="eggNOG" id="COG3654">
    <property type="taxonomic scope" value="Bacteria"/>
</dbReference>
<dbReference type="EMBL" id="CM001440">
    <property type="protein sequence ID" value="EHR62988.1"/>
    <property type="molecule type" value="Genomic_DNA"/>
</dbReference>